<dbReference type="EMBL" id="BMMF01000003">
    <property type="protein sequence ID" value="GGK27872.1"/>
    <property type="molecule type" value="Genomic_DNA"/>
</dbReference>
<evidence type="ECO:0000313" key="2">
    <source>
        <dbReference type="EMBL" id="GGK27872.1"/>
    </source>
</evidence>
<dbReference type="Proteomes" id="UP000600449">
    <property type="component" value="Unassembled WGS sequence"/>
</dbReference>
<keyword evidence="3" id="KW-1185">Reference proteome</keyword>
<comment type="caution">
    <text evidence="2">The sequence shown here is derived from an EMBL/GenBank/DDBJ whole genome shotgun (WGS) entry which is preliminary data.</text>
</comment>
<feature type="transmembrane region" description="Helical" evidence="1">
    <location>
        <begin position="82"/>
        <end position="107"/>
    </location>
</feature>
<name>A0A917Q679_9HYPH</name>
<accession>A0A917Q679</accession>
<sequence length="143" mass="15294">MDGPTHQELDAKIALVEARLDARLVGLDGKIDRLADQISGMVEIGNVRFADMKADADGMRQDFAMLRSEFDDLRSETRSARLTIIIAVVGTGIALFAALTGTISGYLTAFQAGLSVLSVSTVEAADMRTATPRPSTSLLEPRP</sequence>
<dbReference type="AlphaFoldDB" id="A0A917Q679"/>
<keyword evidence="1" id="KW-0472">Membrane</keyword>
<keyword evidence="1" id="KW-1133">Transmembrane helix</keyword>
<reference evidence="2 3" key="1">
    <citation type="journal article" date="2014" name="Int. J. Syst. Evol. Microbiol.">
        <title>Complete genome sequence of Corynebacterium casei LMG S-19264T (=DSM 44701T), isolated from a smear-ripened cheese.</title>
        <authorList>
            <consortium name="US DOE Joint Genome Institute (JGI-PGF)"/>
            <person name="Walter F."/>
            <person name="Albersmeier A."/>
            <person name="Kalinowski J."/>
            <person name="Ruckert C."/>
        </authorList>
    </citation>
    <scope>NUCLEOTIDE SEQUENCE [LARGE SCALE GENOMIC DNA]</scope>
    <source>
        <strain evidence="2 3">CGMCC 1.9161</strain>
    </source>
</reference>
<keyword evidence="1" id="KW-0812">Transmembrane</keyword>
<proteinExistence type="predicted"/>
<evidence type="ECO:0000313" key="3">
    <source>
        <dbReference type="Proteomes" id="UP000600449"/>
    </source>
</evidence>
<organism evidence="2 3">
    <name type="scientific">Salinarimonas ramus</name>
    <dbReference type="NCBI Taxonomy" id="690164"/>
    <lineage>
        <taxon>Bacteria</taxon>
        <taxon>Pseudomonadati</taxon>
        <taxon>Pseudomonadota</taxon>
        <taxon>Alphaproteobacteria</taxon>
        <taxon>Hyphomicrobiales</taxon>
        <taxon>Salinarimonadaceae</taxon>
        <taxon>Salinarimonas</taxon>
    </lineage>
</organism>
<gene>
    <name evidence="2" type="ORF">GCM10011322_13000</name>
</gene>
<evidence type="ECO:0000256" key="1">
    <source>
        <dbReference type="SAM" id="Phobius"/>
    </source>
</evidence>
<protein>
    <submittedName>
        <fullName evidence="2">Uncharacterized protein</fullName>
    </submittedName>
</protein>